<evidence type="ECO:0000256" key="2">
    <source>
        <dbReference type="ARBA" id="ARBA00009533"/>
    </source>
</evidence>
<dbReference type="OrthoDB" id="9803665at2"/>
<dbReference type="PANTHER" id="PTHR45677:SF8">
    <property type="entry name" value="CYSTEINE SULFINIC ACID DECARBOXYLASE"/>
    <property type="match status" value="1"/>
</dbReference>
<dbReference type="InterPro" id="IPR015424">
    <property type="entry name" value="PyrdxlP-dep_Trfase"/>
</dbReference>
<evidence type="ECO:0000256" key="6">
    <source>
        <dbReference type="PIRSR" id="PIRSR602129-50"/>
    </source>
</evidence>
<keyword evidence="9" id="KW-1185">Reference proteome</keyword>
<dbReference type="GO" id="GO:0016831">
    <property type="term" value="F:carboxy-lyase activity"/>
    <property type="evidence" value="ECO:0007669"/>
    <property type="project" value="UniProtKB-KW"/>
</dbReference>
<dbReference type="Gene3D" id="3.90.1150.170">
    <property type="match status" value="1"/>
</dbReference>
<organism evidence="8 9">
    <name type="scientific">Orbus hercynius</name>
    <dbReference type="NCBI Taxonomy" id="593135"/>
    <lineage>
        <taxon>Bacteria</taxon>
        <taxon>Pseudomonadati</taxon>
        <taxon>Pseudomonadota</taxon>
        <taxon>Gammaproteobacteria</taxon>
        <taxon>Orbales</taxon>
        <taxon>Orbaceae</taxon>
        <taxon>Orbus</taxon>
    </lineage>
</organism>
<dbReference type="AlphaFoldDB" id="A0A495RI14"/>
<dbReference type="InterPro" id="IPR002129">
    <property type="entry name" value="PyrdxlP-dep_de-COase"/>
</dbReference>
<accession>A0A495RI14</accession>
<evidence type="ECO:0000256" key="3">
    <source>
        <dbReference type="ARBA" id="ARBA00022793"/>
    </source>
</evidence>
<protein>
    <submittedName>
        <fullName evidence="8">L-2,4-diaminobutyrate decarboxylase</fullName>
    </submittedName>
</protein>
<dbReference type="InterPro" id="IPR015421">
    <property type="entry name" value="PyrdxlP-dep_Trfase_major"/>
</dbReference>
<reference evidence="8 9" key="1">
    <citation type="submission" date="2018-10" db="EMBL/GenBank/DDBJ databases">
        <title>Genomic Encyclopedia of Type Strains, Phase IV (KMG-IV): sequencing the most valuable type-strain genomes for metagenomic binning, comparative biology and taxonomic classification.</title>
        <authorList>
            <person name="Goeker M."/>
        </authorList>
    </citation>
    <scope>NUCLEOTIDE SEQUENCE [LARGE SCALE GENOMIC DNA]</scope>
    <source>
        <strain evidence="8 9">DSM 22228</strain>
    </source>
</reference>
<comment type="cofactor">
    <cofactor evidence="1 6 7">
        <name>pyridoxal 5'-phosphate</name>
        <dbReference type="ChEBI" id="CHEBI:597326"/>
    </cofactor>
</comment>
<sequence>MQKNKVVGVTSIGQEGAEQYRTLMKQAVDVAADWLTVDKMFDGMPIQTLRDQLNHIEMIPAKGVGDRRALQEANEYFLQHALQVHHPLCSAHLHCPTTLASQLAEVLINVANQSMDSWDQSPSATLFEEHIITQLRQHIGYAAGDAGIFTSGGTQSNFMGLLLAREYCLKHYPTYQKHDLVVLCSEQAHFSVQQSMLLLGFDDSAVVTIACDHGGRIVVDALAATLRDLALQGKKAFAIVATAGTTDTGAIDDLSAIASLAKQFEVWLHIDAAWGGILLFSQRYRDRLQGIELADSIALDFHKQFLQTISCGAFVLKDAANYELIRRHDDYLNPIEDELEGVPNLVSKSIQTTRRFDALKLWMSFRSIGAEQYANMVDYSIDLAQQVAAYIDQSDKFELVNSTQIASVLFRIKKHALGDKDSTQVHRFIAQLLFDEGRANLGITRREGETTLKLTLLNPHTQFEHVKALLATIERLLTRC</sequence>
<dbReference type="SUPFAM" id="SSF53383">
    <property type="entry name" value="PLP-dependent transferases"/>
    <property type="match status" value="1"/>
</dbReference>
<evidence type="ECO:0000313" key="8">
    <source>
        <dbReference type="EMBL" id="RKS87152.1"/>
    </source>
</evidence>
<dbReference type="Proteomes" id="UP000278542">
    <property type="component" value="Unassembled WGS sequence"/>
</dbReference>
<gene>
    <name evidence="8" type="ORF">DES39_0369</name>
</gene>
<dbReference type="Pfam" id="PF00282">
    <property type="entry name" value="Pyridoxal_deC"/>
    <property type="match status" value="1"/>
</dbReference>
<keyword evidence="5 7" id="KW-0456">Lyase</keyword>
<evidence type="ECO:0000313" key="9">
    <source>
        <dbReference type="Proteomes" id="UP000278542"/>
    </source>
</evidence>
<keyword evidence="3" id="KW-0210">Decarboxylase</keyword>
<dbReference type="InterPro" id="IPR010977">
    <property type="entry name" value="Aromatic_deC"/>
</dbReference>
<dbReference type="GO" id="GO:0030170">
    <property type="term" value="F:pyridoxal phosphate binding"/>
    <property type="evidence" value="ECO:0007669"/>
    <property type="project" value="InterPro"/>
</dbReference>
<dbReference type="EMBL" id="RBWY01000001">
    <property type="protein sequence ID" value="RKS87152.1"/>
    <property type="molecule type" value="Genomic_DNA"/>
</dbReference>
<feature type="modified residue" description="N6-(pyridoxal phosphate)lysine" evidence="6">
    <location>
        <position position="303"/>
    </location>
</feature>
<comment type="similarity">
    <text evidence="2 7">Belongs to the group II decarboxylase family.</text>
</comment>
<evidence type="ECO:0000256" key="5">
    <source>
        <dbReference type="ARBA" id="ARBA00023239"/>
    </source>
</evidence>
<dbReference type="GO" id="GO:0006520">
    <property type="term" value="P:amino acid metabolic process"/>
    <property type="evidence" value="ECO:0007669"/>
    <property type="project" value="InterPro"/>
</dbReference>
<evidence type="ECO:0000256" key="7">
    <source>
        <dbReference type="RuleBase" id="RU000382"/>
    </source>
</evidence>
<dbReference type="Gene3D" id="3.40.640.10">
    <property type="entry name" value="Type I PLP-dependent aspartate aminotransferase-like (Major domain)"/>
    <property type="match status" value="1"/>
</dbReference>
<keyword evidence="4 6" id="KW-0663">Pyridoxal phosphate</keyword>
<comment type="caution">
    <text evidence="8">The sequence shown here is derived from an EMBL/GenBank/DDBJ whole genome shotgun (WGS) entry which is preliminary data.</text>
</comment>
<dbReference type="GO" id="GO:0005737">
    <property type="term" value="C:cytoplasm"/>
    <property type="evidence" value="ECO:0007669"/>
    <property type="project" value="TreeGrafter"/>
</dbReference>
<dbReference type="GO" id="GO:0019752">
    <property type="term" value="P:carboxylic acid metabolic process"/>
    <property type="evidence" value="ECO:0007669"/>
    <property type="project" value="InterPro"/>
</dbReference>
<dbReference type="PRINTS" id="PR00800">
    <property type="entry name" value="YHDCRBOXLASE"/>
</dbReference>
<name>A0A495RI14_9GAMM</name>
<dbReference type="CDD" id="cd06450">
    <property type="entry name" value="DOPA_deC_like"/>
    <property type="match status" value="1"/>
</dbReference>
<evidence type="ECO:0000256" key="1">
    <source>
        <dbReference type="ARBA" id="ARBA00001933"/>
    </source>
</evidence>
<evidence type="ECO:0000256" key="4">
    <source>
        <dbReference type="ARBA" id="ARBA00022898"/>
    </source>
</evidence>
<dbReference type="PANTHER" id="PTHR45677">
    <property type="entry name" value="GLUTAMATE DECARBOXYLASE-RELATED"/>
    <property type="match status" value="1"/>
</dbReference>
<dbReference type="RefSeq" id="WP_121144066.1">
    <property type="nucleotide sequence ID" value="NZ_RBWY01000001.1"/>
</dbReference>
<proteinExistence type="inferred from homology"/>